<evidence type="ECO:0000313" key="10">
    <source>
        <dbReference type="EMBL" id="HIQ82778.1"/>
    </source>
</evidence>
<evidence type="ECO:0000256" key="7">
    <source>
        <dbReference type="SAM" id="MobiDB-lite"/>
    </source>
</evidence>
<dbReference type="SUPFAM" id="SSF47090">
    <property type="entry name" value="PGBD-like"/>
    <property type="match status" value="3"/>
</dbReference>
<dbReference type="InterPro" id="IPR036366">
    <property type="entry name" value="PGBDSf"/>
</dbReference>
<dbReference type="InterPro" id="IPR050979">
    <property type="entry name" value="LD-transpeptidase"/>
</dbReference>
<reference evidence="10" key="1">
    <citation type="submission" date="2020-10" db="EMBL/GenBank/DDBJ databases">
        <authorList>
            <person name="Gilroy R."/>
        </authorList>
    </citation>
    <scope>NUCLEOTIDE SEQUENCE</scope>
    <source>
        <strain evidence="10">ChiSjej6B24-2974</strain>
    </source>
</reference>
<dbReference type="Pfam" id="PF01471">
    <property type="entry name" value="PG_binding_1"/>
    <property type="match status" value="3"/>
</dbReference>
<feature type="region of interest" description="Disordered" evidence="7">
    <location>
        <begin position="190"/>
        <end position="214"/>
    </location>
</feature>
<name>A0A9D1CWM1_9FIRM</name>
<dbReference type="PANTHER" id="PTHR30582">
    <property type="entry name" value="L,D-TRANSPEPTIDASE"/>
    <property type="match status" value="1"/>
</dbReference>
<dbReference type="GO" id="GO:0016740">
    <property type="term" value="F:transferase activity"/>
    <property type="evidence" value="ECO:0007669"/>
    <property type="project" value="UniProtKB-KW"/>
</dbReference>
<dbReference type="PROSITE" id="PS51257">
    <property type="entry name" value="PROKAR_LIPOPROTEIN"/>
    <property type="match status" value="1"/>
</dbReference>
<dbReference type="CDD" id="cd16913">
    <property type="entry name" value="YkuD_like"/>
    <property type="match status" value="1"/>
</dbReference>
<dbReference type="Gene3D" id="1.10.101.10">
    <property type="entry name" value="PGBD-like superfamily/PGBD"/>
    <property type="match status" value="3"/>
</dbReference>
<evidence type="ECO:0000256" key="1">
    <source>
        <dbReference type="ARBA" id="ARBA00004752"/>
    </source>
</evidence>
<dbReference type="EMBL" id="DVFZ01000067">
    <property type="protein sequence ID" value="HIQ82778.1"/>
    <property type="molecule type" value="Genomic_DNA"/>
</dbReference>
<organism evidence="10 11">
    <name type="scientific">Candidatus Pullichristensenella stercorigallinarum</name>
    <dbReference type="NCBI Taxonomy" id="2840909"/>
    <lineage>
        <taxon>Bacteria</taxon>
        <taxon>Bacillati</taxon>
        <taxon>Bacillota</taxon>
        <taxon>Clostridia</taxon>
        <taxon>Candidatus Pullichristensenella</taxon>
    </lineage>
</organism>
<dbReference type="GO" id="GO:0071972">
    <property type="term" value="F:peptidoglycan L,D-transpeptidase activity"/>
    <property type="evidence" value="ECO:0007669"/>
    <property type="project" value="TreeGrafter"/>
</dbReference>
<comment type="pathway">
    <text evidence="1 6">Cell wall biogenesis; peptidoglycan biosynthesis.</text>
</comment>
<dbReference type="Proteomes" id="UP000824260">
    <property type="component" value="Unassembled WGS sequence"/>
</dbReference>
<evidence type="ECO:0000256" key="8">
    <source>
        <dbReference type="SAM" id="SignalP"/>
    </source>
</evidence>
<feature type="active site" description="Proton donor/acceptor" evidence="6">
    <location>
        <position position="419"/>
    </location>
</feature>
<evidence type="ECO:0000313" key="11">
    <source>
        <dbReference type="Proteomes" id="UP000824260"/>
    </source>
</evidence>
<evidence type="ECO:0000259" key="9">
    <source>
        <dbReference type="PROSITE" id="PS52029"/>
    </source>
</evidence>
<proteinExistence type="predicted"/>
<dbReference type="AlphaFoldDB" id="A0A9D1CWM1"/>
<dbReference type="Pfam" id="PF03734">
    <property type="entry name" value="YkuD"/>
    <property type="match status" value="1"/>
</dbReference>
<dbReference type="GO" id="GO:0008360">
    <property type="term" value="P:regulation of cell shape"/>
    <property type="evidence" value="ECO:0007669"/>
    <property type="project" value="UniProtKB-UniRule"/>
</dbReference>
<dbReference type="GO" id="GO:0071555">
    <property type="term" value="P:cell wall organization"/>
    <property type="evidence" value="ECO:0007669"/>
    <property type="project" value="UniProtKB-UniRule"/>
</dbReference>
<accession>A0A9D1CWM1</accession>
<dbReference type="PROSITE" id="PS52029">
    <property type="entry name" value="LD_TPASE"/>
    <property type="match status" value="1"/>
</dbReference>
<evidence type="ECO:0000256" key="3">
    <source>
        <dbReference type="ARBA" id="ARBA00022960"/>
    </source>
</evidence>
<evidence type="ECO:0000256" key="4">
    <source>
        <dbReference type="ARBA" id="ARBA00022984"/>
    </source>
</evidence>
<feature type="active site" description="Nucleophile" evidence="6">
    <location>
        <position position="447"/>
    </location>
</feature>
<feature type="chain" id="PRO_5039697024" evidence="8">
    <location>
        <begin position="23"/>
        <end position="471"/>
    </location>
</feature>
<feature type="domain" description="L,D-TPase catalytic" evidence="9">
    <location>
        <begin position="343"/>
        <end position="471"/>
    </location>
</feature>
<comment type="caution">
    <text evidence="10">The sequence shown here is derived from an EMBL/GenBank/DDBJ whole genome shotgun (WGS) entry which is preliminary data.</text>
</comment>
<dbReference type="InterPro" id="IPR002477">
    <property type="entry name" value="Peptidoglycan-bd-like"/>
</dbReference>
<keyword evidence="5 6" id="KW-0961">Cell wall biogenesis/degradation</keyword>
<protein>
    <submittedName>
        <fullName evidence="10">Murein L,D-transpeptidase</fullName>
    </submittedName>
</protein>
<dbReference type="PANTHER" id="PTHR30582:SF2">
    <property type="entry name" value="L,D-TRANSPEPTIDASE YCIB-RELATED"/>
    <property type="match status" value="1"/>
</dbReference>
<keyword evidence="3 6" id="KW-0133">Cell shape</keyword>
<dbReference type="GO" id="GO:0005576">
    <property type="term" value="C:extracellular region"/>
    <property type="evidence" value="ECO:0007669"/>
    <property type="project" value="TreeGrafter"/>
</dbReference>
<dbReference type="InterPro" id="IPR005490">
    <property type="entry name" value="LD_TPept_cat_dom"/>
</dbReference>
<keyword evidence="2" id="KW-0808">Transferase</keyword>
<dbReference type="InterPro" id="IPR036365">
    <property type="entry name" value="PGBD-like_sf"/>
</dbReference>
<keyword evidence="8" id="KW-0732">Signal</keyword>
<gene>
    <name evidence="10" type="ORF">IAA52_06710</name>
</gene>
<dbReference type="InterPro" id="IPR038063">
    <property type="entry name" value="Transpep_catalytic_dom"/>
</dbReference>
<keyword evidence="4 6" id="KW-0573">Peptidoglycan synthesis</keyword>
<evidence type="ECO:0000256" key="6">
    <source>
        <dbReference type="PROSITE-ProRule" id="PRU01373"/>
    </source>
</evidence>
<feature type="signal peptide" evidence="8">
    <location>
        <begin position="1"/>
        <end position="22"/>
    </location>
</feature>
<dbReference type="Gene3D" id="2.40.440.10">
    <property type="entry name" value="L,D-transpeptidase catalytic domain-like"/>
    <property type="match status" value="1"/>
</dbReference>
<evidence type="ECO:0000256" key="2">
    <source>
        <dbReference type="ARBA" id="ARBA00022679"/>
    </source>
</evidence>
<feature type="compositionally biased region" description="Pro residues" evidence="7">
    <location>
        <begin position="195"/>
        <end position="211"/>
    </location>
</feature>
<reference evidence="10" key="2">
    <citation type="journal article" date="2021" name="PeerJ">
        <title>Extensive microbial diversity within the chicken gut microbiome revealed by metagenomics and culture.</title>
        <authorList>
            <person name="Gilroy R."/>
            <person name="Ravi A."/>
            <person name="Getino M."/>
            <person name="Pursley I."/>
            <person name="Horton D.L."/>
            <person name="Alikhan N.F."/>
            <person name="Baker D."/>
            <person name="Gharbi K."/>
            <person name="Hall N."/>
            <person name="Watson M."/>
            <person name="Adriaenssens E.M."/>
            <person name="Foster-Nyarko E."/>
            <person name="Jarju S."/>
            <person name="Secka A."/>
            <person name="Antonio M."/>
            <person name="Oren A."/>
            <person name="Chaudhuri R.R."/>
            <person name="La Ragione R."/>
            <person name="Hildebrand F."/>
            <person name="Pallen M.J."/>
        </authorList>
    </citation>
    <scope>NUCLEOTIDE SEQUENCE</scope>
    <source>
        <strain evidence="10">ChiSjej6B24-2974</strain>
    </source>
</reference>
<sequence>MKRKLLAALLAALLLLSGCQYSVVEDADEQQLSLGQTAAAETALPSPTATAVPLQNGSRDAEGETAVADLQARLQALNYLDGKADGIFGDDTQAALQAFQSLNGLSATGVLDEDTRAALESAAAVPMPTPEPTPLAKGAKGDGVREIQEALRAYGFMTGSADGDFGALTDEGLKLFQQYLYVVEGREYYTTPEPTAEPSPTPTPSPTPEPEPTLLLSQGADEEVLQPTTATPEPTATPYAPDGVMSDALMAELTGFEVYRTDLERGSRDTNVLGEVHRLQRRLDSLSYLEGGIDGIFGGGTESALKYFQKRNKLEQTGVADEETQRVLFSKDAVKSDRPKCMYLLKISVDDQRVYAYKWVNGSYSQLVRTMKCSTGTTSDPTPLGTFTAGGPCGRWYYFTKFDCWAQYAYRINGPYLFHSVLYSEKDTSTLRQSSVNNLGRRASHGCVRLSVEDAKWIYNNCPAGTTVTVY</sequence>
<evidence type="ECO:0000256" key="5">
    <source>
        <dbReference type="ARBA" id="ARBA00023316"/>
    </source>
</evidence>
<dbReference type="GO" id="GO:0018104">
    <property type="term" value="P:peptidoglycan-protein cross-linking"/>
    <property type="evidence" value="ECO:0007669"/>
    <property type="project" value="TreeGrafter"/>
</dbReference>
<dbReference type="SUPFAM" id="SSF141523">
    <property type="entry name" value="L,D-transpeptidase catalytic domain-like"/>
    <property type="match status" value="1"/>
</dbReference>